<dbReference type="SUPFAM" id="SSF55874">
    <property type="entry name" value="ATPase domain of HSP90 chaperone/DNA topoisomerase II/histidine kinase"/>
    <property type="match status" value="1"/>
</dbReference>
<dbReference type="Proteomes" id="UP000198520">
    <property type="component" value="Unassembled WGS sequence"/>
</dbReference>
<evidence type="ECO:0000256" key="1">
    <source>
        <dbReference type="ARBA" id="ARBA00022527"/>
    </source>
</evidence>
<dbReference type="Gene3D" id="3.30.565.10">
    <property type="entry name" value="Histidine kinase-like ATPase, C-terminal domain"/>
    <property type="match status" value="1"/>
</dbReference>
<dbReference type="InterPro" id="IPR036890">
    <property type="entry name" value="HATPase_C_sf"/>
</dbReference>
<dbReference type="Pfam" id="PF13581">
    <property type="entry name" value="HATPase_c_2"/>
    <property type="match status" value="1"/>
</dbReference>
<name>A0A1I2HX85_9MICO</name>
<organism evidence="3 4">
    <name type="scientific">Flavimobilis marinus</name>
    <dbReference type="NCBI Taxonomy" id="285351"/>
    <lineage>
        <taxon>Bacteria</taxon>
        <taxon>Bacillati</taxon>
        <taxon>Actinomycetota</taxon>
        <taxon>Actinomycetes</taxon>
        <taxon>Micrococcales</taxon>
        <taxon>Jonesiaceae</taxon>
        <taxon>Flavimobilis</taxon>
    </lineage>
</organism>
<dbReference type="InterPro" id="IPR050267">
    <property type="entry name" value="Anti-sigma-factor_SerPK"/>
</dbReference>
<proteinExistence type="predicted"/>
<keyword evidence="4" id="KW-1185">Reference proteome</keyword>
<evidence type="ECO:0000313" key="3">
    <source>
        <dbReference type="EMBL" id="SFF33980.1"/>
    </source>
</evidence>
<keyword evidence="3" id="KW-0808">Transferase</keyword>
<dbReference type="InterPro" id="IPR003594">
    <property type="entry name" value="HATPase_dom"/>
</dbReference>
<accession>A0A1I2HX85</accession>
<dbReference type="PANTHER" id="PTHR35526:SF3">
    <property type="entry name" value="ANTI-SIGMA-F FACTOR RSBW"/>
    <property type="match status" value="1"/>
</dbReference>
<keyword evidence="3" id="KW-0418">Kinase</keyword>
<evidence type="ECO:0000259" key="2">
    <source>
        <dbReference type="Pfam" id="PF13581"/>
    </source>
</evidence>
<gene>
    <name evidence="3" type="ORF">SAMN04488035_2574</name>
</gene>
<feature type="domain" description="Histidine kinase/HSP90-like ATPase" evidence="2">
    <location>
        <begin position="9"/>
        <end position="107"/>
    </location>
</feature>
<reference evidence="4" key="1">
    <citation type="submission" date="2016-10" db="EMBL/GenBank/DDBJ databases">
        <authorList>
            <person name="Varghese N."/>
            <person name="Submissions S."/>
        </authorList>
    </citation>
    <scope>NUCLEOTIDE SEQUENCE [LARGE SCALE GENOMIC DNA]</scope>
    <source>
        <strain evidence="4">DSM 19083</strain>
    </source>
</reference>
<protein>
    <submittedName>
        <fullName evidence="3">Anti-sigma regulatory factor (Ser/Thr protein kinase)</fullName>
    </submittedName>
</protein>
<sequence>MQQQMLIEPDFAAIAPARRWASNHLEDAGVSGQTLDILVLLVSEVVTNAVAHAIPPVALLLAVDDQRVRVEVRDCAREVPIVKYPTASATGGRGIALVDMLATRWGVTSFDDDEERLKSVWFEVEL</sequence>
<dbReference type="STRING" id="285351.SAMN04488035_2574"/>
<dbReference type="EMBL" id="FONZ01000005">
    <property type="protein sequence ID" value="SFF33980.1"/>
    <property type="molecule type" value="Genomic_DNA"/>
</dbReference>
<evidence type="ECO:0000313" key="4">
    <source>
        <dbReference type="Proteomes" id="UP000198520"/>
    </source>
</evidence>
<dbReference type="AlphaFoldDB" id="A0A1I2HX85"/>
<dbReference type="PANTHER" id="PTHR35526">
    <property type="entry name" value="ANTI-SIGMA-F FACTOR RSBW-RELATED"/>
    <property type="match status" value="1"/>
</dbReference>
<keyword evidence="1" id="KW-0723">Serine/threonine-protein kinase</keyword>
<dbReference type="GO" id="GO:0004674">
    <property type="term" value="F:protein serine/threonine kinase activity"/>
    <property type="evidence" value="ECO:0007669"/>
    <property type="project" value="UniProtKB-KW"/>
</dbReference>
<dbReference type="CDD" id="cd16936">
    <property type="entry name" value="HATPase_RsbW-like"/>
    <property type="match status" value="1"/>
</dbReference>